<protein>
    <submittedName>
        <fullName evidence="3">4-oxalocrotonate tautomerase</fullName>
    </submittedName>
</protein>
<dbReference type="RefSeq" id="WP_090709951.1">
    <property type="nucleotide sequence ID" value="NZ_FOVM01000003.1"/>
</dbReference>
<dbReference type="Proteomes" id="UP000198867">
    <property type="component" value="Unassembled WGS sequence"/>
</dbReference>
<keyword evidence="1" id="KW-0413">Isomerase</keyword>
<evidence type="ECO:0000313" key="4">
    <source>
        <dbReference type="Proteomes" id="UP000198867"/>
    </source>
</evidence>
<gene>
    <name evidence="3" type="ORF">SAMN05216219_1358</name>
</gene>
<accession>A0A1I5AD48</accession>
<evidence type="ECO:0000259" key="2">
    <source>
        <dbReference type="Pfam" id="PF01361"/>
    </source>
</evidence>
<dbReference type="EMBL" id="FOVM01000003">
    <property type="protein sequence ID" value="SFN60322.1"/>
    <property type="molecule type" value="Genomic_DNA"/>
</dbReference>
<evidence type="ECO:0000256" key="1">
    <source>
        <dbReference type="ARBA" id="ARBA00023235"/>
    </source>
</evidence>
<organism evidence="3 4">
    <name type="scientific">Mycetocola miduiensis</name>
    <dbReference type="NCBI Taxonomy" id="995034"/>
    <lineage>
        <taxon>Bacteria</taxon>
        <taxon>Bacillati</taxon>
        <taxon>Actinomycetota</taxon>
        <taxon>Actinomycetes</taxon>
        <taxon>Micrococcales</taxon>
        <taxon>Microbacteriaceae</taxon>
        <taxon>Mycetocola</taxon>
    </lineage>
</organism>
<reference evidence="4" key="1">
    <citation type="submission" date="2016-10" db="EMBL/GenBank/DDBJ databases">
        <authorList>
            <person name="Varghese N."/>
            <person name="Submissions S."/>
        </authorList>
    </citation>
    <scope>NUCLEOTIDE SEQUENCE [LARGE SCALE GENOMIC DNA]</scope>
    <source>
        <strain evidence="4">CGMCC 1.11101</strain>
    </source>
</reference>
<dbReference type="AlphaFoldDB" id="A0A1I5AD48"/>
<keyword evidence="4" id="KW-1185">Reference proteome</keyword>
<dbReference type="Pfam" id="PF01361">
    <property type="entry name" value="Tautomerase"/>
    <property type="match status" value="1"/>
</dbReference>
<name>A0A1I5AD48_9MICO</name>
<dbReference type="Gene3D" id="3.30.429.10">
    <property type="entry name" value="Macrophage Migration Inhibitory Factor"/>
    <property type="match status" value="1"/>
</dbReference>
<sequence length="64" mass="7044">MPFVEINVAEGRSEEQLRDLMGRVHDAIEEWGAPGQSIRVLVREVPPARWLSGGVTLAEKATST</sequence>
<feature type="domain" description="4-oxalocrotonate tautomerase-like" evidence="2">
    <location>
        <begin position="2"/>
        <end position="58"/>
    </location>
</feature>
<dbReference type="SUPFAM" id="SSF55331">
    <property type="entry name" value="Tautomerase/MIF"/>
    <property type="match status" value="1"/>
</dbReference>
<dbReference type="GO" id="GO:0016853">
    <property type="term" value="F:isomerase activity"/>
    <property type="evidence" value="ECO:0007669"/>
    <property type="project" value="UniProtKB-KW"/>
</dbReference>
<dbReference type="InterPro" id="IPR004370">
    <property type="entry name" value="4-OT-like_dom"/>
</dbReference>
<evidence type="ECO:0000313" key="3">
    <source>
        <dbReference type="EMBL" id="SFN60322.1"/>
    </source>
</evidence>
<dbReference type="OrthoDB" id="4965437at2"/>
<dbReference type="InterPro" id="IPR014347">
    <property type="entry name" value="Tautomerase/MIF_sf"/>
</dbReference>
<dbReference type="STRING" id="995034.SAMN05216219_1358"/>
<proteinExistence type="predicted"/>